<reference evidence="7 8" key="2">
    <citation type="submission" date="2009-03" db="EMBL/GenBank/DDBJ databases">
        <title>Draft genome sequence of Roseburia inulinivorans (DSM 16841).</title>
        <authorList>
            <person name="Sudarsanam P."/>
            <person name="Ley R."/>
            <person name="Guruge J."/>
            <person name="Turnbaugh P.J."/>
            <person name="Mahowald M."/>
            <person name="Liep D."/>
            <person name="Gordon J."/>
        </authorList>
    </citation>
    <scope>NUCLEOTIDE SEQUENCE [LARGE SCALE GENOMIC DNA]</scope>
    <source>
        <strain evidence="7 8">DSM 16841</strain>
    </source>
</reference>
<reference evidence="7 8" key="1">
    <citation type="submission" date="2009-02" db="EMBL/GenBank/DDBJ databases">
        <authorList>
            <person name="Fulton L."/>
            <person name="Clifton S."/>
            <person name="Fulton B."/>
            <person name="Xu J."/>
            <person name="Minx P."/>
            <person name="Pepin K.H."/>
            <person name="Johnson M."/>
            <person name="Bhonagiri V."/>
            <person name="Nash W.E."/>
            <person name="Mardis E.R."/>
            <person name="Wilson R.K."/>
        </authorList>
    </citation>
    <scope>NUCLEOTIDE SEQUENCE [LARGE SCALE GENOMIC DNA]</scope>
    <source>
        <strain evidence="7 8">DSM 16841</strain>
    </source>
</reference>
<dbReference type="AlphaFoldDB" id="C0FVR5"/>
<dbReference type="Pfam" id="PF00015">
    <property type="entry name" value="MCPsignal"/>
    <property type="match status" value="1"/>
</dbReference>
<gene>
    <name evidence="7" type="ORF">ROSEINA2194_02840</name>
</gene>
<dbReference type="eggNOG" id="COG0840">
    <property type="taxonomic scope" value="Bacteria"/>
</dbReference>
<dbReference type="InterPro" id="IPR003660">
    <property type="entry name" value="HAMP_dom"/>
</dbReference>
<keyword evidence="4" id="KW-0812">Transmembrane</keyword>
<evidence type="ECO:0000256" key="2">
    <source>
        <dbReference type="ARBA" id="ARBA00029447"/>
    </source>
</evidence>
<name>C0FVR5_9FIRM</name>
<feature type="domain" description="Methyl-accepting transducer" evidence="5">
    <location>
        <begin position="191"/>
        <end position="435"/>
    </location>
</feature>
<comment type="similarity">
    <text evidence="2">Belongs to the methyl-accepting chemotaxis (MCP) protein family.</text>
</comment>
<evidence type="ECO:0000256" key="1">
    <source>
        <dbReference type="ARBA" id="ARBA00023224"/>
    </source>
</evidence>
<dbReference type="EMBL" id="ACFY01000109">
    <property type="protein sequence ID" value="EEG93308.1"/>
    <property type="molecule type" value="Genomic_DNA"/>
</dbReference>
<dbReference type="CDD" id="cd06225">
    <property type="entry name" value="HAMP"/>
    <property type="match status" value="1"/>
</dbReference>
<evidence type="ECO:0000256" key="3">
    <source>
        <dbReference type="PROSITE-ProRule" id="PRU00284"/>
    </source>
</evidence>
<evidence type="ECO:0000313" key="7">
    <source>
        <dbReference type="EMBL" id="EEG93308.1"/>
    </source>
</evidence>
<evidence type="ECO:0000259" key="6">
    <source>
        <dbReference type="PROSITE" id="PS50885"/>
    </source>
</evidence>
<accession>C0FVR5</accession>
<dbReference type="SMART" id="SM00283">
    <property type="entry name" value="MA"/>
    <property type="match status" value="1"/>
</dbReference>
<protein>
    <submittedName>
        <fullName evidence="7">Methyl-accepting chemotaxis protein signaling domain protein</fullName>
    </submittedName>
</protein>
<dbReference type="PROSITE" id="PS50111">
    <property type="entry name" value="CHEMOTAXIS_TRANSDUC_2"/>
    <property type="match status" value="1"/>
</dbReference>
<dbReference type="GO" id="GO:0016020">
    <property type="term" value="C:membrane"/>
    <property type="evidence" value="ECO:0007669"/>
    <property type="project" value="InterPro"/>
</dbReference>
<feature type="transmembrane region" description="Helical" evidence="4">
    <location>
        <begin position="12"/>
        <end position="33"/>
    </location>
</feature>
<keyword evidence="4" id="KW-0472">Membrane</keyword>
<sequence>MKKRTNLGKKLVTMLVSVGFFAVLITVLNLMALQAIRGKNNVLIEQFEQYEEAVENNDTAVFETAKGEVAEAIRHINYRINGSIIFDLALVVADIIVIVLLSIVINKSIVCPAKRAKNDLDDIILGIESGQGNLTLRVFDETSDEIGQLANGVNHFIETLQNLMVKIQSVSKDMKKSSYLVQNEAESSNMSASNVSATSEELAASMEEVSASLYDLAQGCNNLLEKMAGMNEDAKNSAMKLQEVKLTAENSYKEAIASKEKTVETFDGIQKDVAEAVEASKSVNEIAKLTENILNIAAQTNLLALNASIEAARAGEAGRGFAVVADEIRQLADSSRETANNIQEISGKVIEAVNNLSGNATEMIRFVDEKVALDYDNFVKIIGNYDADSEQASNTFNEFAVKSKDSLGTMNDMNESINNISIAIEESAKGVTNVAQEISQLVTAISAITVQADENKNLSEDLSDEVAKFEKSLTNRFLL</sequence>
<dbReference type="PANTHER" id="PTHR32089">
    <property type="entry name" value="METHYL-ACCEPTING CHEMOTAXIS PROTEIN MCPB"/>
    <property type="match status" value="1"/>
</dbReference>
<evidence type="ECO:0000259" key="5">
    <source>
        <dbReference type="PROSITE" id="PS50111"/>
    </source>
</evidence>
<comment type="caution">
    <text evidence="7">The sequence shown here is derived from an EMBL/GenBank/DDBJ whole genome shotgun (WGS) entry which is preliminary data.</text>
</comment>
<organism evidence="7 8">
    <name type="scientific">Roseburia inulinivorans DSM 16841</name>
    <dbReference type="NCBI Taxonomy" id="622312"/>
    <lineage>
        <taxon>Bacteria</taxon>
        <taxon>Bacillati</taxon>
        <taxon>Bacillota</taxon>
        <taxon>Clostridia</taxon>
        <taxon>Lachnospirales</taxon>
        <taxon>Lachnospiraceae</taxon>
        <taxon>Roseburia</taxon>
    </lineage>
</organism>
<dbReference type="InterPro" id="IPR004089">
    <property type="entry name" value="MCPsignal_dom"/>
</dbReference>
<dbReference type="PROSITE" id="PS50885">
    <property type="entry name" value="HAMP"/>
    <property type="match status" value="1"/>
</dbReference>
<dbReference type="Pfam" id="PF00672">
    <property type="entry name" value="HAMP"/>
    <property type="match status" value="1"/>
</dbReference>
<feature type="domain" description="HAMP" evidence="6">
    <location>
        <begin position="130"/>
        <end position="165"/>
    </location>
</feature>
<evidence type="ECO:0000256" key="4">
    <source>
        <dbReference type="SAM" id="Phobius"/>
    </source>
</evidence>
<keyword evidence="4" id="KW-1133">Transmembrane helix</keyword>
<dbReference type="GO" id="GO:0007165">
    <property type="term" value="P:signal transduction"/>
    <property type="evidence" value="ECO:0007669"/>
    <property type="project" value="UniProtKB-KW"/>
</dbReference>
<dbReference type="PANTHER" id="PTHR32089:SF112">
    <property type="entry name" value="LYSOZYME-LIKE PROTEIN-RELATED"/>
    <property type="match status" value="1"/>
</dbReference>
<feature type="transmembrane region" description="Helical" evidence="4">
    <location>
        <begin position="84"/>
        <end position="105"/>
    </location>
</feature>
<dbReference type="SUPFAM" id="SSF58104">
    <property type="entry name" value="Methyl-accepting chemotaxis protein (MCP) signaling domain"/>
    <property type="match status" value="1"/>
</dbReference>
<dbReference type="Proteomes" id="UP000003561">
    <property type="component" value="Unassembled WGS sequence"/>
</dbReference>
<evidence type="ECO:0000313" key="8">
    <source>
        <dbReference type="Proteomes" id="UP000003561"/>
    </source>
</evidence>
<proteinExistence type="inferred from homology"/>
<dbReference type="Gene3D" id="1.10.287.950">
    <property type="entry name" value="Methyl-accepting chemotaxis protein"/>
    <property type="match status" value="1"/>
</dbReference>
<keyword evidence="1 3" id="KW-0807">Transducer</keyword>